<keyword evidence="2" id="KW-0472">Membrane</keyword>
<feature type="region of interest" description="Disordered" evidence="1">
    <location>
        <begin position="105"/>
        <end position="156"/>
    </location>
</feature>
<keyword evidence="2" id="KW-0812">Transmembrane</keyword>
<evidence type="ECO:0000256" key="1">
    <source>
        <dbReference type="SAM" id="MobiDB-lite"/>
    </source>
</evidence>
<feature type="region of interest" description="Disordered" evidence="1">
    <location>
        <begin position="183"/>
        <end position="203"/>
    </location>
</feature>
<keyword evidence="2" id="KW-1133">Transmembrane helix</keyword>
<organism evidence="3 4">
    <name type="scientific">Batillaria attramentaria</name>
    <dbReference type="NCBI Taxonomy" id="370345"/>
    <lineage>
        <taxon>Eukaryota</taxon>
        <taxon>Metazoa</taxon>
        <taxon>Spiralia</taxon>
        <taxon>Lophotrochozoa</taxon>
        <taxon>Mollusca</taxon>
        <taxon>Gastropoda</taxon>
        <taxon>Caenogastropoda</taxon>
        <taxon>Sorbeoconcha</taxon>
        <taxon>Cerithioidea</taxon>
        <taxon>Batillariidae</taxon>
        <taxon>Batillaria</taxon>
    </lineage>
</organism>
<dbReference type="EMBL" id="JACVVK020000022">
    <property type="protein sequence ID" value="KAK7503110.1"/>
    <property type="molecule type" value="Genomic_DNA"/>
</dbReference>
<reference evidence="3 4" key="1">
    <citation type="journal article" date="2023" name="Sci. Data">
        <title>Genome assembly of the Korean intertidal mud-creeper Batillaria attramentaria.</title>
        <authorList>
            <person name="Patra A.K."/>
            <person name="Ho P.T."/>
            <person name="Jun S."/>
            <person name="Lee S.J."/>
            <person name="Kim Y."/>
            <person name="Won Y.J."/>
        </authorList>
    </citation>
    <scope>NUCLEOTIDE SEQUENCE [LARGE SCALE GENOMIC DNA]</scope>
    <source>
        <strain evidence="3">Wonlab-2016</strain>
    </source>
</reference>
<feature type="compositionally biased region" description="Polar residues" evidence="1">
    <location>
        <begin position="132"/>
        <end position="149"/>
    </location>
</feature>
<evidence type="ECO:0000313" key="3">
    <source>
        <dbReference type="EMBL" id="KAK7503110.1"/>
    </source>
</evidence>
<keyword evidence="4" id="KW-1185">Reference proteome</keyword>
<evidence type="ECO:0000313" key="4">
    <source>
        <dbReference type="Proteomes" id="UP001519460"/>
    </source>
</evidence>
<evidence type="ECO:0008006" key="5">
    <source>
        <dbReference type="Google" id="ProtNLM"/>
    </source>
</evidence>
<feature type="compositionally biased region" description="Basic and acidic residues" evidence="1">
    <location>
        <begin position="115"/>
        <end position="130"/>
    </location>
</feature>
<evidence type="ECO:0000256" key="2">
    <source>
        <dbReference type="SAM" id="Phobius"/>
    </source>
</evidence>
<protein>
    <recommendedName>
        <fullName evidence="5">Palmitoyltransferase</fullName>
    </recommendedName>
</protein>
<dbReference type="Proteomes" id="UP001519460">
    <property type="component" value="Unassembled WGS sequence"/>
</dbReference>
<feature type="transmembrane region" description="Helical" evidence="2">
    <location>
        <begin position="20"/>
        <end position="42"/>
    </location>
</feature>
<name>A0ABD0LU98_9CAEN</name>
<gene>
    <name evidence="3" type="ORF">BaRGS_00005736</name>
</gene>
<accession>A0ABD0LU98</accession>
<sequence length="273" mass="29553">MYMDLLLFGCTNFRLGFLNVITVIEAIVCFFSVWSIVGLAGFHSYLVGSELTTNEDIKGSFTSKRGGDNFNPYSKGSLFKNCLQVLCGPTPPSLVDRRGYVVPDSSQTHVSGAEGSKERESNSVNVRHEYYGSTTVTNQKTGNMGTNTAPDLPPPAVVTTTEEVMSNSEAGVKKREMISYQTPDGTINNKLPPINGTSSPSTCGGRKNHIWDMTLNQLNYLGRTNNHAGVHGANNGSVYPQPYRHSDYLSGTTVLHSGKGSKATMSRGCSTDF</sequence>
<comment type="caution">
    <text evidence="3">The sequence shown here is derived from an EMBL/GenBank/DDBJ whole genome shotgun (WGS) entry which is preliminary data.</text>
</comment>
<feature type="compositionally biased region" description="Polar residues" evidence="1">
    <location>
        <begin position="183"/>
        <end position="202"/>
    </location>
</feature>
<dbReference type="AlphaFoldDB" id="A0ABD0LU98"/>
<proteinExistence type="predicted"/>